<gene>
    <name evidence="3" type="ORF">DKM28_05785</name>
    <name evidence="4" type="ORF">FQU78_15615</name>
</gene>
<dbReference type="AlphaFoldDB" id="A0A4P8R421"/>
<dbReference type="Pfam" id="PF01875">
    <property type="entry name" value="Memo"/>
    <property type="match status" value="1"/>
</dbReference>
<evidence type="ECO:0000313" key="4">
    <source>
        <dbReference type="EMBL" id="QIB92274.1"/>
    </source>
</evidence>
<dbReference type="EMBL" id="CP029709">
    <property type="protein sequence ID" value="QCR15635.1"/>
    <property type="molecule type" value="Genomic_DNA"/>
</dbReference>
<dbReference type="Proteomes" id="UP000300067">
    <property type="component" value="Chromosome"/>
</dbReference>
<dbReference type="PANTHER" id="PTHR11060">
    <property type="entry name" value="PROTEIN MEMO1"/>
    <property type="match status" value="1"/>
</dbReference>
<dbReference type="SMR" id="A0A4P8R421"/>
<dbReference type="Gene3D" id="3.40.830.10">
    <property type="entry name" value="LigB-like"/>
    <property type="match status" value="1"/>
</dbReference>
<reference evidence="4 6" key="2">
    <citation type="journal article" date="2020" name="Environ. Microbiol. Rep.">
        <title>Redox cycling of Fe(II) and Fe(III) in magnetite accelerates aceticlastic methanogenesis by Methanosarcina mazei.</title>
        <authorList>
            <person name="Wang H."/>
            <person name="Byrne J.M."/>
            <person name="Liu P."/>
            <person name="Liu J."/>
            <person name="Dong X."/>
            <person name="Lu Y."/>
        </authorList>
    </citation>
    <scope>NUCLEOTIDE SEQUENCE [LARGE SCALE GENOMIC DNA]</scope>
    <source>
        <strain evidence="6">zm-15</strain>
        <strain evidence="4">Zm-15</strain>
    </source>
</reference>
<dbReference type="EMBL" id="CP042908">
    <property type="protein sequence ID" value="QIB92274.1"/>
    <property type="molecule type" value="Genomic_DNA"/>
</dbReference>
<sequence>MEMRQPAVAGQFYPLRCENLENELKRCFEGLEIREQEVLGAVCPHAGYMYSGKVAAHVYATLPEADTYVIFGPNHTGYGSPVSVSRETWKTPLGNIDVDLELADGFLGSIVDADELGHKYEHSIEVQLPFLQYRFERDFKILPICMGMQDEETAVEVGNLLADLISESGKRAVIIASSDFTHYETAERAKEIDSEVIDSILNFDISGMYDRLYRRNASVCGYGPITAMLTASKKLGGSRATLLKYANSGDVSGDKDAVVGYAAIIVE</sequence>
<dbReference type="HAMAP" id="MF_00055">
    <property type="entry name" value="MEMO1"/>
    <property type="match status" value="1"/>
</dbReference>
<comment type="similarity">
    <text evidence="1 2">Belongs to the MEMO1 family.</text>
</comment>
<proteinExistence type="inferred from homology"/>
<dbReference type="NCBIfam" id="TIGR04336">
    <property type="entry name" value="AmmeMemoSam_B"/>
    <property type="match status" value="1"/>
</dbReference>
<protein>
    <recommendedName>
        <fullName evidence="2">MEMO1 family protein DKM28_05785</fullName>
    </recommendedName>
</protein>
<accession>A0A4P8R421</accession>
<evidence type="ECO:0000313" key="6">
    <source>
        <dbReference type="Proteomes" id="UP000467371"/>
    </source>
</evidence>
<reference evidence="3 5" key="1">
    <citation type="submission" date="2018-05" db="EMBL/GenBank/DDBJ databases">
        <title>Methanosarcina gilichinskyana sp. nov., a novel methanogenic archaeon isolated from Holocene permafrost, North East Russia.</title>
        <authorList>
            <person name="Oshurkova V."/>
            <person name="Meer M."/>
            <person name="Bochkareva O."/>
            <person name="Shcherbakova V."/>
        </authorList>
    </citation>
    <scope>NUCLEOTIDE SEQUENCE [LARGE SCALE GENOMIC DNA]</scope>
    <source>
        <strain evidence="3 5">JL01</strain>
    </source>
</reference>
<evidence type="ECO:0000256" key="2">
    <source>
        <dbReference type="HAMAP-Rule" id="MF_00055"/>
    </source>
</evidence>
<dbReference type="InterPro" id="IPR002737">
    <property type="entry name" value="MEMO1_fam"/>
</dbReference>
<dbReference type="OMA" id="EQEAQYG"/>
<evidence type="ECO:0000313" key="3">
    <source>
        <dbReference type="EMBL" id="QCR15635.1"/>
    </source>
</evidence>
<dbReference type="SUPFAM" id="SSF53213">
    <property type="entry name" value="LigB-like"/>
    <property type="match status" value="1"/>
</dbReference>
<dbReference type="GeneID" id="24852629"/>
<dbReference type="CDD" id="cd07361">
    <property type="entry name" value="MEMO_like"/>
    <property type="match status" value="1"/>
</dbReference>
<dbReference type="OrthoDB" id="372162at2157"/>
<dbReference type="RefSeq" id="WP_011033701.1">
    <property type="nucleotide sequence ID" value="NZ_AP019780.1"/>
</dbReference>
<dbReference type="Proteomes" id="UP000467371">
    <property type="component" value="Chromosome"/>
</dbReference>
<dbReference type="PANTHER" id="PTHR11060:SF0">
    <property type="entry name" value="PROTEIN MEMO1"/>
    <property type="match status" value="1"/>
</dbReference>
<organism evidence="3 5">
    <name type="scientific">Methanosarcina mazei</name>
    <name type="common">Methanosarcina frisia</name>
    <dbReference type="NCBI Taxonomy" id="2209"/>
    <lineage>
        <taxon>Archaea</taxon>
        <taxon>Methanobacteriati</taxon>
        <taxon>Methanobacteriota</taxon>
        <taxon>Stenosarchaea group</taxon>
        <taxon>Methanomicrobia</taxon>
        <taxon>Methanosarcinales</taxon>
        <taxon>Methanosarcinaceae</taxon>
        <taxon>Methanosarcina</taxon>
    </lineage>
</organism>
<evidence type="ECO:0000256" key="1">
    <source>
        <dbReference type="ARBA" id="ARBA00006315"/>
    </source>
</evidence>
<evidence type="ECO:0000313" key="5">
    <source>
        <dbReference type="Proteomes" id="UP000300067"/>
    </source>
</evidence>
<name>A0A4P8R421_METMZ</name>
<dbReference type="NCBIfam" id="NF001987">
    <property type="entry name" value="PRK00782.1"/>
    <property type="match status" value="1"/>
</dbReference>